<dbReference type="RefSeq" id="WP_244874648.1">
    <property type="nucleotide sequence ID" value="NZ_AP024329.1"/>
</dbReference>
<gene>
    <name evidence="2" type="ORF">ERHA53_24440</name>
</gene>
<accession>A0ABN6DKB3</accession>
<organism evidence="2 3">
    <name type="scientific">Erwinia rhapontici</name>
    <name type="common">Pectobacterium rhapontici</name>
    <dbReference type="NCBI Taxonomy" id="55212"/>
    <lineage>
        <taxon>Bacteria</taxon>
        <taxon>Pseudomonadati</taxon>
        <taxon>Pseudomonadota</taxon>
        <taxon>Gammaproteobacteria</taxon>
        <taxon>Enterobacterales</taxon>
        <taxon>Erwiniaceae</taxon>
        <taxon>Erwinia</taxon>
    </lineage>
</organism>
<keyword evidence="1" id="KW-1133">Transmembrane helix</keyword>
<protein>
    <submittedName>
        <fullName evidence="2">Uncharacterized protein</fullName>
    </submittedName>
</protein>
<keyword evidence="3" id="KW-1185">Reference proteome</keyword>
<evidence type="ECO:0000313" key="2">
    <source>
        <dbReference type="EMBL" id="BCQ35101.1"/>
    </source>
</evidence>
<sequence>MSRERQFSLNDARHSLVCPQKNLTAALMSCDYAEDVVPEACFLIKPHAEKFKRVRRMKYSCSDVEKIMPKIIDDNLIRESTISAIFSSIVGSLLVLIYLSWGNSSTSVPGLIVTYLFIVMTSIIGTTMGSLIIGMPLAMVAKRFAPDASLKGSFFIVFSTLFMWLVVLAWPVTRIFETPYSDVLLLSPYALCSAAALTYLVYWN</sequence>
<feature type="transmembrane region" description="Helical" evidence="1">
    <location>
        <begin position="152"/>
        <end position="172"/>
    </location>
</feature>
<feature type="transmembrane region" description="Helical" evidence="1">
    <location>
        <begin position="184"/>
        <end position="203"/>
    </location>
</feature>
<reference evidence="2 3" key="1">
    <citation type="submission" date="2021-01" db="EMBL/GenBank/DDBJ databases">
        <title>Complete genome sequence of Erwinia rhapontici MAFF 311153.</title>
        <authorList>
            <person name="Morohoshi T."/>
            <person name="Someya N."/>
        </authorList>
    </citation>
    <scope>NUCLEOTIDE SEQUENCE [LARGE SCALE GENOMIC DNA]</scope>
    <source>
        <strain evidence="2 3">MAFF 311153</strain>
    </source>
</reference>
<evidence type="ECO:0000256" key="1">
    <source>
        <dbReference type="SAM" id="Phobius"/>
    </source>
</evidence>
<evidence type="ECO:0000313" key="3">
    <source>
        <dbReference type="Proteomes" id="UP000677515"/>
    </source>
</evidence>
<keyword evidence="1" id="KW-0812">Transmembrane</keyword>
<feature type="transmembrane region" description="Helical" evidence="1">
    <location>
        <begin position="82"/>
        <end position="101"/>
    </location>
</feature>
<proteinExistence type="predicted"/>
<keyword evidence="1" id="KW-0472">Membrane</keyword>
<feature type="transmembrane region" description="Helical" evidence="1">
    <location>
        <begin position="113"/>
        <end position="140"/>
    </location>
</feature>
<name>A0ABN6DKB3_ERWRD</name>
<dbReference type="EMBL" id="AP024329">
    <property type="protein sequence ID" value="BCQ35101.1"/>
    <property type="molecule type" value="Genomic_DNA"/>
</dbReference>
<dbReference type="Proteomes" id="UP000677515">
    <property type="component" value="Chromosome"/>
</dbReference>